<dbReference type="InterPro" id="IPR002155">
    <property type="entry name" value="Thiolase"/>
</dbReference>
<dbReference type="PROSITE" id="PS00099">
    <property type="entry name" value="THIOLASE_3"/>
    <property type="match status" value="1"/>
</dbReference>
<organism evidence="8 9">
    <name type="scientific">Ahniella affigens</name>
    <dbReference type="NCBI Taxonomy" id="2021234"/>
    <lineage>
        <taxon>Bacteria</taxon>
        <taxon>Pseudomonadati</taxon>
        <taxon>Pseudomonadota</taxon>
        <taxon>Gammaproteobacteria</taxon>
        <taxon>Lysobacterales</taxon>
        <taxon>Rhodanobacteraceae</taxon>
        <taxon>Ahniella</taxon>
    </lineage>
</organism>
<evidence type="ECO:0000313" key="9">
    <source>
        <dbReference type="Proteomes" id="UP000241074"/>
    </source>
</evidence>
<dbReference type="InterPro" id="IPR020616">
    <property type="entry name" value="Thiolase_N"/>
</dbReference>
<reference evidence="8 9" key="2">
    <citation type="submission" date="2018-03" db="EMBL/GenBank/DDBJ databases">
        <authorList>
            <person name="Keele B.F."/>
        </authorList>
    </citation>
    <scope>NUCLEOTIDE SEQUENCE [LARGE SCALE GENOMIC DNA]</scope>
    <source>
        <strain evidence="8 9">D13</strain>
    </source>
</reference>
<dbReference type="PROSITE" id="PS00098">
    <property type="entry name" value="THIOLASE_1"/>
    <property type="match status" value="1"/>
</dbReference>
<accession>A0A2P1PSL8</accession>
<dbReference type="NCBIfam" id="TIGR01930">
    <property type="entry name" value="AcCoA-C-Actrans"/>
    <property type="match status" value="1"/>
</dbReference>
<dbReference type="RefSeq" id="WP_106891753.1">
    <property type="nucleotide sequence ID" value="NZ_CP027860.1"/>
</dbReference>
<dbReference type="Pfam" id="PF00108">
    <property type="entry name" value="Thiolase_N"/>
    <property type="match status" value="1"/>
</dbReference>
<dbReference type="GO" id="GO:0003985">
    <property type="term" value="F:acetyl-CoA C-acetyltransferase activity"/>
    <property type="evidence" value="ECO:0007669"/>
    <property type="project" value="UniProtKB-EC"/>
</dbReference>
<sequence length="392" mass="40125">MSDAIVIVGAKRTAIGSLLGQYTGVPSPQLAAAAISGALTEAGLGADQVTEVIFGCVLPAGLGQAPARQAALAAGLPTSAGATTINKVCGSGMKAIMLGHDALKVGSTDVVVAGGMESMTNAPHLLPNSRTGSKYGSIEMLDHMAWDGLQNPYDKQAMGVFGEMCVEKFAYTREAQDAFSAESVKRALAAQSSGALKNEIAPVKVAGRKGEVLIDADEEPAKCDLGKIPTLRAAFKKDGTITAASSSKISDGAAALVLMRESDATARGLKPLARVLGHSSHAQEPAWFTTAPVGAMQKLLAKLNWTVADVDLFEVNEAFACVTMAAMTELHIPHEKMNVHGGACALGHPIGATGARIVVSLINALRVTGGKRGMASLCIGGGEATAIALELV</sequence>
<name>A0A2P1PSL8_9GAMM</name>
<dbReference type="KEGG" id="xba:C7S18_11770"/>
<dbReference type="InterPro" id="IPR016039">
    <property type="entry name" value="Thiolase-like"/>
</dbReference>
<dbReference type="EC" id="2.3.1.9" evidence="8"/>
<keyword evidence="3 5" id="KW-0012">Acyltransferase</keyword>
<dbReference type="OrthoDB" id="8951704at2"/>
<evidence type="ECO:0000256" key="3">
    <source>
        <dbReference type="ARBA" id="ARBA00023315"/>
    </source>
</evidence>
<evidence type="ECO:0000256" key="1">
    <source>
        <dbReference type="ARBA" id="ARBA00010982"/>
    </source>
</evidence>
<gene>
    <name evidence="8" type="ORF">C7S18_11770</name>
</gene>
<evidence type="ECO:0000259" key="7">
    <source>
        <dbReference type="Pfam" id="PF02803"/>
    </source>
</evidence>
<proteinExistence type="inferred from homology"/>
<dbReference type="Pfam" id="PF02803">
    <property type="entry name" value="Thiolase_C"/>
    <property type="match status" value="1"/>
</dbReference>
<dbReference type="EMBL" id="CP027860">
    <property type="protein sequence ID" value="AVP97833.1"/>
    <property type="molecule type" value="Genomic_DNA"/>
</dbReference>
<evidence type="ECO:0000256" key="2">
    <source>
        <dbReference type="ARBA" id="ARBA00022679"/>
    </source>
</evidence>
<feature type="domain" description="Thiolase C-terminal" evidence="7">
    <location>
        <begin position="269"/>
        <end position="390"/>
    </location>
</feature>
<dbReference type="Proteomes" id="UP000241074">
    <property type="component" value="Chromosome"/>
</dbReference>
<dbReference type="SUPFAM" id="SSF53901">
    <property type="entry name" value="Thiolase-like"/>
    <property type="match status" value="2"/>
</dbReference>
<dbReference type="PIRSF" id="PIRSF000429">
    <property type="entry name" value="Ac-CoA_Ac_transf"/>
    <property type="match status" value="1"/>
</dbReference>
<dbReference type="InterPro" id="IPR020615">
    <property type="entry name" value="Thiolase_acyl_enz_int_AS"/>
</dbReference>
<reference evidence="8 9" key="1">
    <citation type="submission" date="2018-03" db="EMBL/GenBank/DDBJ databases">
        <title>Ahniella affigens gen. nov., sp. nov., a gammaproteobacterium isolated from sandy soil near a stream.</title>
        <authorList>
            <person name="Ko Y."/>
            <person name="Kim J.-H."/>
        </authorList>
    </citation>
    <scope>NUCLEOTIDE SEQUENCE [LARGE SCALE GENOMIC DNA]</scope>
    <source>
        <strain evidence="8 9">D13</strain>
    </source>
</reference>
<dbReference type="InterPro" id="IPR020617">
    <property type="entry name" value="Thiolase_C"/>
</dbReference>
<keyword evidence="9" id="KW-1185">Reference proteome</keyword>
<dbReference type="CDD" id="cd00751">
    <property type="entry name" value="thiolase"/>
    <property type="match status" value="1"/>
</dbReference>
<dbReference type="Gene3D" id="3.40.47.10">
    <property type="match status" value="2"/>
</dbReference>
<dbReference type="PANTHER" id="PTHR18919">
    <property type="entry name" value="ACETYL-COA C-ACYLTRANSFERASE"/>
    <property type="match status" value="1"/>
</dbReference>
<dbReference type="AlphaFoldDB" id="A0A2P1PSL8"/>
<feature type="domain" description="Thiolase N-terminal" evidence="6">
    <location>
        <begin position="5"/>
        <end position="262"/>
    </location>
</feature>
<protein>
    <submittedName>
        <fullName evidence="8">Acetyl-CoA C-acyltransferase</fullName>
        <ecNumber evidence="8">2.3.1.9</ecNumber>
    </submittedName>
</protein>
<evidence type="ECO:0000313" key="8">
    <source>
        <dbReference type="EMBL" id="AVP97833.1"/>
    </source>
</evidence>
<evidence type="ECO:0000256" key="4">
    <source>
        <dbReference type="PIRSR" id="PIRSR000429-1"/>
    </source>
</evidence>
<feature type="active site" description="Acyl-thioester intermediate" evidence="4">
    <location>
        <position position="89"/>
    </location>
</feature>
<keyword evidence="2 5" id="KW-0808">Transferase</keyword>
<comment type="similarity">
    <text evidence="1 5">Belongs to the thiolase-like superfamily. Thiolase family.</text>
</comment>
<feature type="active site" description="Proton acceptor" evidence="4">
    <location>
        <position position="378"/>
    </location>
</feature>
<dbReference type="InterPro" id="IPR020610">
    <property type="entry name" value="Thiolase_AS"/>
</dbReference>
<evidence type="ECO:0000256" key="5">
    <source>
        <dbReference type="RuleBase" id="RU003557"/>
    </source>
</evidence>
<dbReference type="PANTHER" id="PTHR18919:SF164">
    <property type="entry name" value="ACETYL-COA ACETYLTRANSFERASE"/>
    <property type="match status" value="1"/>
</dbReference>
<evidence type="ECO:0000259" key="6">
    <source>
        <dbReference type="Pfam" id="PF00108"/>
    </source>
</evidence>
<feature type="active site" description="Proton acceptor" evidence="4">
    <location>
        <position position="348"/>
    </location>
</feature>